<dbReference type="HOGENOM" id="CLU_047106_0_0_10"/>
<gene>
    <name evidence="1" type="ordered locus">Pedsa_2179</name>
</gene>
<protein>
    <recommendedName>
        <fullName evidence="3">DUF4403 domain-containing protein</fullName>
    </recommendedName>
</protein>
<dbReference type="eggNOG" id="ENOG502ZAFW">
    <property type="taxonomic scope" value="Bacteria"/>
</dbReference>
<proteinExistence type="predicted"/>
<reference evidence="1 2" key="1">
    <citation type="journal article" date="2011" name="Stand. Genomic Sci.">
        <title>Complete genome sequence of the gliding, heparinolytic Pedobacter saltans type strain (113).</title>
        <authorList>
            <person name="Liolios K."/>
            <person name="Sikorski J."/>
            <person name="Lu M."/>
            <person name="Nolan M."/>
            <person name="Lapidus A."/>
            <person name="Lucas S."/>
            <person name="Hammon N."/>
            <person name="Deshpande S."/>
            <person name="Cheng J.F."/>
            <person name="Tapia R."/>
            <person name="Han C."/>
            <person name="Goodwin L."/>
            <person name="Pitluck S."/>
            <person name="Huntemann M."/>
            <person name="Ivanova N."/>
            <person name="Pagani I."/>
            <person name="Mavromatis K."/>
            <person name="Ovchinikova G."/>
            <person name="Pati A."/>
            <person name="Chen A."/>
            <person name="Palaniappan K."/>
            <person name="Land M."/>
            <person name="Hauser L."/>
            <person name="Brambilla E.M."/>
            <person name="Kotsyurbenko O."/>
            <person name="Rohde M."/>
            <person name="Tindall B.J."/>
            <person name="Abt B."/>
            <person name="Goker M."/>
            <person name="Detter J.C."/>
            <person name="Woyke T."/>
            <person name="Bristow J."/>
            <person name="Eisen J.A."/>
            <person name="Markowitz V."/>
            <person name="Hugenholtz P."/>
            <person name="Klenk H.P."/>
            <person name="Kyrpides N.C."/>
        </authorList>
    </citation>
    <scope>NUCLEOTIDE SEQUENCE [LARGE SCALE GENOMIC DNA]</scope>
    <source>
        <strain evidence="2">ATCC 51119 / DSM 12145 / JCM 21818 / LMG 10337 / NBRC 100064 / NCIMB 13643</strain>
    </source>
</reference>
<dbReference type="Proteomes" id="UP000000310">
    <property type="component" value="Chromosome"/>
</dbReference>
<evidence type="ECO:0008006" key="3">
    <source>
        <dbReference type="Google" id="ProtNLM"/>
    </source>
</evidence>
<dbReference type="KEGG" id="psn:Pedsa_2179"/>
<reference evidence="2" key="2">
    <citation type="submission" date="2011-02" db="EMBL/GenBank/DDBJ databases">
        <title>The complete genome of Pedobacter saltans DSM 12145.</title>
        <authorList>
            <consortium name="US DOE Joint Genome Institute (JGI-PGF)"/>
            <person name="Lucas S."/>
            <person name="Copeland A."/>
            <person name="Lapidus A."/>
            <person name="Bruce D."/>
            <person name="Goodwin L."/>
            <person name="Pitluck S."/>
            <person name="Kyrpides N."/>
            <person name="Mavromatis K."/>
            <person name="Pagani I."/>
            <person name="Ivanova N."/>
            <person name="Ovchinnikova G."/>
            <person name="Lu M."/>
            <person name="Detter J.C."/>
            <person name="Han C."/>
            <person name="Land M."/>
            <person name="Hauser L."/>
            <person name="Markowitz V."/>
            <person name="Cheng J.-F."/>
            <person name="Hugenholtz P."/>
            <person name="Woyke T."/>
            <person name="Wu D."/>
            <person name="Tindall B."/>
            <person name="Pomrenke H.G."/>
            <person name="Brambilla E."/>
            <person name="Klenk H.-P."/>
            <person name="Eisen J.A."/>
        </authorList>
    </citation>
    <scope>NUCLEOTIDE SEQUENCE [LARGE SCALE GENOMIC DNA]</scope>
    <source>
        <strain evidence="2">ATCC 51119 / DSM 12145 / JCM 21818 / LMG 10337 / NBRC 100064 / NCIMB 13643</strain>
    </source>
</reference>
<evidence type="ECO:0000313" key="1">
    <source>
        <dbReference type="EMBL" id="ADY52731.1"/>
    </source>
</evidence>
<organism evidence="1 2">
    <name type="scientific">Pseudopedobacter saltans (strain ATCC 51119 / DSM 12145 / JCM 21818 / CCUG 39354 / LMG 10337 / NBRC 100064 / NCIMB 13643)</name>
    <name type="common">Pedobacter saltans</name>
    <dbReference type="NCBI Taxonomy" id="762903"/>
    <lineage>
        <taxon>Bacteria</taxon>
        <taxon>Pseudomonadati</taxon>
        <taxon>Bacteroidota</taxon>
        <taxon>Sphingobacteriia</taxon>
        <taxon>Sphingobacteriales</taxon>
        <taxon>Sphingobacteriaceae</taxon>
        <taxon>Pseudopedobacter</taxon>
    </lineage>
</organism>
<evidence type="ECO:0000313" key="2">
    <source>
        <dbReference type="Proteomes" id="UP000000310"/>
    </source>
</evidence>
<dbReference type="Pfam" id="PF14356">
    <property type="entry name" value="DUF4403"/>
    <property type="match status" value="1"/>
</dbReference>
<dbReference type="AlphaFoldDB" id="F0SBP0"/>
<dbReference type="OrthoDB" id="617059at2"/>
<name>F0SBP0_PSESL</name>
<dbReference type="RefSeq" id="WP_013633217.1">
    <property type="nucleotide sequence ID" value="NC_015177.1"/>
</dbReference>
<dbReference type="STRING" id="762903.Pedsa_2179"/>
<dbReference type="InterPro" id="IPR025515">
    <property type="entry name" value="DUF4403"/>
</dbReference>
<sequence>MHKRISSLLVISGILLNACSTSKKIEAIKPLADYSSDKVIYDKQLSYINIPLEIGVAEIQSQTNKYLNGILYEDKNINDDNIAVKVTKEAPITIREQGGNLYIDLPLRVNGKVRYGFEKLGLSMYDTRDFYMNGTISLISAVGFKDWKLNTRTVISDIKWKESPSVQIAGKNMPVTYLINPAITVFKSIVAKKVDDAIAETLDIKPYVLEALDKLAEPFQVNQEYNTWFSVQAQELYSTRAVVANKKVKVGLGAKTYFETVVGQKPEKVSVKNIPLKSVDKIQDQFKANVAAYVTYRYAAGEIQKNLSGQKFESGKKYVSITKIDLWGKEGKMIVAADMIGSVNGTFYLVGVPVYDAVKKEVILDQVDFILDSKSKLLRTADWLAHGMIVKKIAENCRFSIANQLSDGEKAMKGYLNNYQPAKGIIVNGTLGTLSPDKIILTPNAIVAMVTANGKVNIKIEGMD</sequence>
<accession>F0SBP0</accession>
<keyword evidence="2" id="KW-1185">Reference proteome</keyword>
<dbReference type="EMBL" id="CP002545">
    <property type="protein sequence ID" value="ADY52731.1"/>
    <property type="molecule type" value="Genomic_DNA"/>
</dbReference>